<dbReference type="Proteomes" id="UP000248314">
    <property type="component" value="Unassembled WGS sequence"/>
</dbReference>
<dbReference type="AlphaFoldDB" id="A0A318ICS8"/>
<organism evidence="1 2">
    <name type="scientific">Hoylesella shahii DSM 15611 = JCM 12083</name>
    <dbReference type="NCBI Taxonomy" id="1122991"/>
    <lineage>
        <taxon>Bacteria</taxon>
        <taxon>Pseudomonadati</taxon>
        <taxon>Bacteroidota</taxon>
        <taxon>Bacteroidia</taxon>
        <taxon>Bacteroidales</taxon>
        <taxon>Prevotellaceae</taxon>
        <taxon>Hoylesella</taxon>
    </lineage>
</organism>
<keyword evidence="2" id="KW-1185">Reference proteome</keyword>
<protein>
    <submittedName>
        <fullName evidence="1">Uncharacterized protein</fullName>
    </submittedName>
</protein>
<evidence type="ECO:0000313" key="2">
    <source>
        <dbReference type="Proteomes" id="UP000248314"/>
    </source>
</evidence>
<proteinExistence type="predicted"/>
<accession>A0A318ICS8</accession>
<dbReference type="EMBL" id="QJJX01000010">
    <property type="protein sequence ID" value="PXX22631.1"/>
    <property type="molecule type" value="Genomic_DNA"/>
</dbReference>
<gene>
    <name evidence="1" type="ORF">EJ73_01166</name>
</gene>
<comment type="caution">
    <text evidence="1">The sequence shown here is derived from an EMBL/GenBank/DDBJ whole genome shotgun (WGS) entry which is preliminary data.</text>
</comment>
<evidence type="ECO:0000313" key="1">
    <source>
        <dbReference type="EMBL" id="PXX22631.1"/>
    </source>
</evidence>
<sequence length="57" mass="6580">MLNFMIIILQFKRLLIVIVLFVVLLNVVLKTCIMPIPRLSLPFVSLFKQQPLSPIKS</sequence>
<name>A0A318ICS8_9BACT</name>
<reference evidence="1 2" key="1">
    <citation type="submission" date="2018-05" db="EMBL/GenBank/DDBJ databases">
        <title>Genomic Encyclopedia of Type Strains, Phase I: the one thousand microbial genomes (KMG-I) project.</title>
        <authorList>
            <person name="Kyrpides N."/>
        </authorList>
    </citation>
    <scope>NUCLEOTIDE SEQUENCE [LARGE SCALE GENOMIC DNA]</scope>
    <source>
        <strain evidence="1 2">DSM 15611</strain>
    </source>
</reference>